<dbReference type="Proteomes" id="UP000030012">
    <property type="component" value="Unassembled WGS sequence"/>
</dbReference>
<evidence type="ECO:0000256" key="1">
    <source>
        <dbReference type="SAM" id="Coils"/>
    </source>
</evidence>
<dbReference type="SUPFAM" id="SSF57997">
    <property type="entry name" value="Tropomyosin"/>
    <property type="match status" value="1"/>
</dbReference>
<feature type="coiled-coil region" evidence="1">
    <location>
        <begin position="112"/>
        <end position="146"/>
    </location>
</feature>
<organism evidence="2 3">
    <name type="scientific">Clostridium novyi A str. 4552</name>
    <dbReference type="NCBI Taxonomy" id="1444289"/>
    <lineage>
        <taxon>Bacteria</taxon>
        <taxon>Bacillati</taxon>
        <taxon>Bacillota</taxon>
        <taxon>Clostridia</taxon>
        <taxon>Eubacteriales</taxon>
        <taxon>Clostridiaceae</taxon>
        <taxon>Clostridium</taxon>
    </lineage>
</organism>
<name>A0A0A0I6G5_CLONO</name>
<evidence type="ECO:0000313" key="3">
    <source>
        <dbReference type="Proteomes" id="UP000030012"/>
    </source>
</evidence>
<proteinExistence type="predicted"/>
<comment type="caution">
    <text evidence="2">The sequence shown here is derived from an EMBL/GenBank/DDBJ whole genome shotgun (WGS) entry which is preliminary data.</text>
</comment>
<keyword evidence="1" id="KW-0175">Coiled coil</keyword>
<dbReference type="Gene3D" id="1.20.5.170">
    <property type="match status" value="1"/>
</dbReference>
<dbReference type="AlphaFoldDB" id="A0A0A0I6G5"/>
<protein>
    <submittedName>
        <fullName evidence="2">Uncharacterized protein</fullName>
    </submittedName>
</protein>
<evidence type="ECO:0000313" key="2">
    <source>
        <dbReference type="EMBL" id="KGM96447.1"/>
    </source>
</evidence>
<dbReference type="EMBL" id="JENJ01000022">
    <property type="protein sequence ID" value="KGM96447.1"/>
    <property type="molecule type" value="Genomic_DNA"/>
</dbReference>
<accession>A0A0A0I6G5</accession>
<reference evidence="2 3" key="1">
    <citation type="submission" date="2014-01" db="EMBL/GenBank/DDBJ databases">
        <title>Plasmidome dynamics in the species complex Clostridium novyi sensu lato converts strains of independent lineages into distinctly different pathogens.</title>
        <authorList>
            <person name="Skarin H."/>
            <person name="Segerman B."/>
        </authorList>
    </citation>
    <scope>NUCLEOTIDE SEQUENCE [LARGE SCALE GENOMIC DNA]</scope>
    <source>
        <strain evidence="2 3">4552</strain>
    </source>
</reference>
<gene>
    <name evidence="2" type="ORF">Z968_06480</name>
</gene>
<dbReference type="RefSeq" id="WP_039254845.1">
    <property type="nucleotide sequence ID" value="NZ_JENJ01000022.1"/>
</dbReference>
<sequence length="150" mass="17689">MSSNNIISTNSTSSDIVDKKLYSYNNKIKENELLINKLKNIIDQKNTTCAYYENNFKIISNNYKKFKNSKEKLHNAINIMKKNLLYYEEKINKLETMNLNKRKKITILKANIKSQDTRILNLIEEIKRLQDEVNILNSKLRSSNLKVKDI</sequence>